<feature type="transmembrane region" description="Helical" evidence="1">
    <location>
        <begin position="12"/>
        <end position="30"/>
    </location>
</feature>
<dbReference type="InterPro" id="IPR004843">
    <property type="entry name" value="Calcineurin-like_PHP"/>
</dbReference>
<keyword evidence="1" id="KW-0472">Membrane</keyword>
<dbReference type="SUPFAM" id="SSF56300">
    <property type="entry name" value="Metallo-dependent phosphatases"/>
    <property type="match status" value="1"/>
</dbReference>
<keyword evidence="1" id="KW-0812">Transmembrane</keyword>
<comment type="caution">
    <text evidence="3">The sequence shown here is derived from an EMBL/GenBank/DDBJ whole genome shotgun (WGS) entry which is preliminary data.</text>
</comment>
<reference evidence="3 4" key="1">
    <citation type="submission" date="2014-12" db="EMBL/GenBank/DDBJ databases">
        <title>Genome sequence of Methanobrevibacter arboriphilicus DH1, DSM1125.</title>
        <authorList>
            <person name="Poehlein A."/>
            <person name="Thauer R.K."/>
            <person name="Seedorf H."/>
            <person name="Daniel R."/>
        </authorList>
    </citation>
    <scope>NUCLEOTIDE SEQUENCE [LARGE SCALE GENOMIC DNA]</scope>
    <source>
        <strain evidence="3 4">DH1</strain>
    </source>
</reference>
<dbReference type="EMBL" id="JXMW01000030">
    <property type="protein sequence ID" value="OQD58026.1"/>
    <property type="molecule type" value="Genomic_DNA"/>
</dbReference>
<evidence type="ECO:0000259" key="2">
    <source>
        <dbReference type="Pfam" id="PF00149"/>
    </source>
</evidence>
<feature type="domain" description="Calcineurin-like phosphoesterase" evidence="2">
    <location>
        <begin position="144"/>
        <end position="303"/>
    </location>
</feature>
<feature type="transmembrane region" description="Helical" evidence="1">
    <location>
        <begin position="36"/>
        <end position="55"/>
    </location>
</feature>
<accession>A0A1V6N0G8</accession>
<evidence type="ECO:0000313" key="3">
    <source>
        <dbReference type="EMBL" id="OQD58026.1"/>
    </source>
</evidence>
<dbReference type="AlphaFoldDB" id="A0A1V6N0G8"/>
<dbReference type="InterPro" id="IPR051158">
    <property type="entry name" value="Metallophosphoesterase_sf"/>
</dbReference>
<dbReference type="Pfam" id="PF00149">
    <property type="entry name" value="Metallophos"/>
    <property type="match status" value="1"/>
</dbReference>
<dbReference type="RefSeq" id="WP_080461117.1">
    <property type="nucleotide sequence ID" value="NZ_JXMW01000030.1"/>
</dbReference>
<feature type="transmembrane region" description="Helical" evidence="1">
    <location>
        <begin position="76"/>
        <end position="98"/>
    </location>
</feature>
<gene>
    <name evidence="3" type="ORF">MBBAR_30c00260</name>
</gene>
<feature type="transmembrane region" description="Helical" evidence="1">
    <location>
        <begin position="104"/>
        <end position="122"/>
    </location>
</feature>
<dbReference type="PANTHER" id="PTHR31302">
    <property type="entry name" value="TRANSMEMBRANE PROTEIN WITH METALLOPHOSPHOESTERASE DOMAIN-RELATED"/>
    <property type="match status" value="1"/>
</dbReference>
<name>A0A1V6N0G8_METAZ</name>
<proteinExistence type="predicted"/>
<dbReference type="Proteomes" id="UP000191661">
    <property type="component" value="Unassembled WGS sequence"/>
</dbReference>
<dbReference type="Gene3D" id="3.60.21.10">
    <property type="match status" value="1"/>
</dbReference>
<dbReference type="OrthoDB" id="71112at2157"/>
<keyword evidence="1" id="KW-1133">Transmembrane helix</keyword>
<evidence type="ECO:0000313" key="4">
    <source>
        <dbReference type="Proteomes" id="UP000191661"/>
    </source>
</evidence>
<dbReference type="InterPro" id="IPR029052">
    <property type="entry name" value="Metallo-depent_PP-like"/>
</dbReference>
<protein>
    <submittedName>
        <fullName evidence="3">Putative phosphatase</fullName>
    </submittedName>
</protein>
<evidence type="ECO:0000256" key="1">
    <source>
        <dbReference type="SAM" id="Phobius"/>
    </source>
</evidence>
<sequence>MKINLNFLIQEVFKTIAFGFILFFVAYISLNLFISINVYYLFLIAILLSIINTISSVYEKEKTRKITRYLSEFSQILLWFSLMYLILSVAIYLLNLIVKIPINHLIIIYSLIIPIITIYGYIKGHKIKIKEHDLFIKNLKEEISIIHFSDVHIGSIRGEKLLKDIVSKINSTDAEIAILSGDLADGSTPIKPDDFSPLKDSKIPIIFTPGNHDYYLGLENVIKAAENANLKVLFNDKIEFKGLSIHGFFVSSILKPGVSIENSNDFSMINSDDVNIVINHFPVFWNEFRSMGVDIQLSGHTHGGQFYPIRFLIRVMFRYVRGIFKEDNKYLVVSDGVGTYQAPIRWGTDSEILLLRLKKILE</sequence>
<keyword evidence="4" id="KW-1185">Reference proteome</keyword>
<organism evidence="3 4">
    <name type="scientific">Methanobrevibacter arboriphilus JCM 13429 = DSM 1125</name>
    <dbReference type="NCBI Taxonomy" id="1300164"/>
    <lineage>
        <taxon>Archaea</taxon>
        <taxon>Methanobacteriati</taxon>
        <taxon>Methanobacteriota</taxon>
        <taxon>Methanomada group</taxon>
        <taxon>Methanobacteria</taxon>
        <taxon>Methanobacteriales</taxon>
        <taxon>Methanobacteriaceae</taxon>
        <taxon>Methanobrevibacter</taxon>
    </lineage>
</organism>
<dbReference type="GO" id="GO:0016787">
    <property type="term" value="F:hydrolase activity"/>
    <property type="evidence" value="ECO:0007669"/>
    <property type="project" value="InterPro"/>
</dbReference>
<dbReference type="PANTHER" id="PTHR31302:SF0">
    <property type="entry name" value="TRANSMEMBRANE PROTEIN WITH METALLOPHOSPHOESTERASE DOMAIN"/>
    <property type="match status" value="1"/>
</dbReference>